<proteinExistence type="predicted"/>
<sequence length="409" mass="43671">MVREQHSILRWGGVALFIHFVSLPLGHMAALRSASLLGVLVAAALAWSRLPPRRPGPMAALFAVWLALALASVAWSVEPAYTLEAALTDVPRSALLFWAGHTLARGGLSWRIAAWAGTVFLLICAPLAALAPRNSMGIWEAGWLPASGDYATAALIFLPVVGAALCIRGRQAGERLFLLAGLAAGFYGGYLCASRIFWLVLLVIVTVAAGYGLSRPGVWRRYGLPVMAGLAAMIVVVLALAGLAARQRDLPLLHTADRVRLYSGVVEKLEQGPALGVGYGKETHAAWYLQTFPDLPEVRHPHNIVLSFADQLGWPGLLLLAALFGVPAWRLVSQGGGGDQKILVATGLALLAGVFVKNSTDLFFYKQHLWLLFGLLGLWLGTLERGAGALSVSALRPASPRRSVPGRRP</sequence>
<dbReference type="InterPro" id="IPR007016">
    <property type="entry name" value="O-antigen_ligase-rel_domated"/>
</dbReference>
<reference evidence="6 7" key="1">
    <citation type="submission" date="2020-03" db="EMBL/GenBank/DDBJ databases">
        <authorList>
            <consortium name="Genoscope - CEA"/>
            <person name="William W."/>
        </authorList>
    </citation>
    <scope>NUCLEOTIDE SEQUENCE [LARGE SCALE GENOMIC DNA]</scope>
    <source>
        <strain evidence="7">DSM 16959</strain>
    </source>
</reference>
<dbReference type="EMBL" id="LR778301">
    <property type="protein sequence ID" value="CAB1370365.1"/>
    <property type="molecule type" value="Genomic_DNA"/>
</dbReference>
<evidence type="ECO:0000256" key="3">
    <source>
        <dbReference type="ARBA" id="ARBA00022989"/>
    </source>
</evidence>
<gene>
    <name evidence="6" type="ORF">DENOEST_3211</name>
</gene>
<evidence type="ECO:0000256" key="2">
    <source>
        <dbReference type="ARBA" id="ARBA00022692"/>
    </source>
</evidence>
<dbReference type="RefSeq" id="WP_145771840.1">
    <property type="nucleotide sequence ID" value="NZ_LR778301.1"/>
</dbReference>
<evidence type="ECO:0000313" key="7">
    <source>
        <dbReference type="Proteomes" id="UP000515733"/>
    </source>
</evidence>
<accession>A0A6S6Y1F5</accession>
<dbReference type="Proteomes" id="UP000515733">
    <property type="component" value="Chromosome"/>
</dbReference>
<keyword evidence="2" id="KW-0812">Transmembrane</keyword>
<dbReference type="PANTHER" id="PTHR37422">
    <property type="entry name" value="TEICHURONIC ACID BIOSYNTHESIS PROTEIN TUAE"/>
    <property type="match status" value="1"/>
</dbReference>
<comment type="subcellular location">
    <subcellularLocation>
        <location evidence="1">Membrane</location>
        <topology evidence="1">Multi-pass membrane protein</topology>
    </subcellularLocation>
</comment>
<keyword evidence="7" id="KW-1185">Reference proteome</keyword>
<dbReference type="PANTHER" id="PTHR37422:SF13">
    <property type="entry name" value="LIPOPOLYSACCHARIDE BIOSYNTHESIS PROTEIN PA4999-RELATED"/>
    <property type="match status" value="1"/>
</dbReference>
<protein>
    <recommendedName>
        <fullName evidence="5">O-antigen ligase-related domain-containing protein</fullName>
    </recommendedName>
</protein>
<dbReference type="KEGG" id="doe:DENOEST_3211"/>
<evidence type="ECO:0000256" key="4">
    <source>
        <dbReference type="ARBA" id="ARBA00023136"/>
    </source>
</evidence>
<dbReference type="AlphaFoldDB" id="A0A6S6Y1F5"/>
<dbReference type="InterPro" id="IPR051533">
    <property type="entry name" value="WaaL-like"/>
</dbReference>
<keyword evidence="4" id="KW-0472">Membrane</keyword>
<evidence type="ECO:0000256" key="1">
    <source>
        <dbReference type="ARBA" id="ARBA00004141"/>
    </source>
</evidence>
<evidence type="ECO:0000313" key="6">
    <source>
        <dbReference type="EMBL" id="CAB1370365.1"/>
    </source>
</evidence>
<dbReference type="Pfam" id="PF04932">
    <property type="entry name" value="Wzy_C"/>
    <property type="match status" value="1"/>
</dbReference>
<feature type="domain" description="O-antigen ligase-related" evidence="5">
    <location>
        <begin position="182"/>
        <end position="320"/>
    </location>
</feature>
<name>A0A6S6Y1F5_9PROT</name>
<evidence type="ECO:0000259" key="5">
    <source>
        <dbReference type="Pfam" id="PF04932"/>
    </source>
</evidence>
<dbReference type="GO" id="GO:0016020">
    <property type="term" value="C:membrane"/>
    <property type="evidence" value="ECO:0007669"/>
    <property type="project" value="UniProtKB-SubCell"/>
</dbReference>
<organism evidence="6 7">
    <name type="scientific">Denitratisoma oestradiolicum</name>
    <dbReference type="NCBI Taxonomy" id="311182"/>
    <lineage>
        <taxon>Bacteria</taxon>
        <taxon>Pseudomonadati</taxon>
        <taxon>Pseudomonadota</taxon>
        <taxon>Betaproteobacteria</taxon>
        <taxon>Nitrosomonadales</taxon>
        <taxon>Sterolibacteriaceae</taxon>
        <taxon>Denitratisoma</taxon>
    </lineage>
</organism>
<keyword evidence="3" id="KW-1133">Transmembrane helix</keyword>